<dbReference type="InParanoid" id="B3RTQ8"/>
<dbReference type="PANTHER" id="PTHR11557:SF0">
    <property type="entry name" value="PORPHOBILINOGEN DEAMINASE"/>
    <property type="match status" value="1"/>
</dbReference>
<name>B3RTQ8_TRIAD</name>
<dbReference type="Gene3D" id="3.30.160.40">
    <property type="entry name" value="Porphobilinogen deaminase, C-terminal domain"/>
    <property type="match status" value="1"/>
</dbReference>
<organism evidence="11 12">
    <name type="scientific">Trichoplax adhaerens</name>
    <name type="common">Trichoplax reptans</name>
    <dbReference type="NCBI Taxonomy" id="10228"/>
    <lineage>
        <taxon>Eukaryota</taxon>
        <taxon>Metazoa</taxon>
        <taxon>Placozoa</taxon>
        <taxon>Uniplacotomia</taxon>
        <taxon>Trichoplacea</taxon>
        <taxon>Trichoplacidae</taxon>
        <taxon>Trichoplax</taxon>
    </lineage>
</organism>
<dbReference type="GO" id="GO:0005737">
    <property type="term" value="C:cytoplasm"/>
    <property type="evidence" value="ECO:0000318"/>
    <property type="project" value="GO_Central"/>
</dbReference>
<comment type="similarity">
    <text evidence="4">Belongs to the HMBS family.</text>
</comment>
<keyword evidence="12" id="KW-1185">Reference proteome</keyword>
<protein>
    <recommendedName>
        <fullName evidence="5">hydroxymethylbilane synthase</fullName>
        <ecNumber evidence="5">2.5.1.61</ecNumber>
    </recommendedName>
    <alternativeName>
        <fullName evidence="8">Hydroxymethylbilane synthase</fullName>
    </alternativeName>
</protein>
<dbReference type="FunCoup" id="B3RTQ8">
    <property type="interactions" value="901"/>
</dbReference>
<dbReference type="GeneID" id="6752918"/>
<dbReference type="Proteomes" id="UP000009022">
    <property type="component" value="Unassembled WGS sequence"/>
</dbReference>
<dbReference type="STRING" id="10228.B3RTQ8"/>
<dbReference type="InterPro" id="IPR022418">
    <property type="entry name" value="Porphobilinogen_deaminase_C"/>
</dbReference>
<evidence type="ECO:0000313" key="11">
    <source>
        <dbReference type="EMBL" id="EDV26175.1"/>
    </source>
</evidence>
<dbReference type="RefSeq" id="XP_002112208.1">
    <property type="nucleotide sequence ID" value="XM_002112172.1"/>
</dbReference>
<feature type="domain" description="Porphobilinogen deaminase C-terminal" evidence="10">
    <location>
        <begin position="197"/>
        <end position="255"/>
    </location>
</feature>
<evidence type="ECO:0000256" key="6">
    <source>
        <dbReference type="ARBA" id="ARBA00022679"/>
    </source>
</evidence>
<comment type="pathway">
    <text evidence="3">Porphyrin-containing compound metabolism; protoporphyrin-IX biosynthesis; coproporphyrinogen-III from 5-aminolevulinate: step 2/4.</text>
</comment>
<feature type="domain" description="Porphobilinogen deaminase N-terminal" evidence="9">
    <location>
        <begin position="102"/>
        <end position="182"/>
    </location>
</feature>
<dbReference type="Gene3D" id="3.40.190.10">
    <property type="entry name" value="Periplasmic binding protein-like II"/>
    <property type="match status" value="3"/>
</dbReference>
<dbReference type="PhylomeDB" id="B3RTQ8"/>
<keyword evidence="7" id="KW-0627">Porphyrin biosynthesis</keyword>
<evidence type="ECO:0000259" key="10">
    <source>
        <dbReference type="Pfam" id="PF03900"/>
    </source>
</evidence>
<dbReference type="PRINTS" id="PR00151">
    <property type="entry name" value="PORPHBDMNASE"/>
</dbReference>
<proteinExistence type="inferred from homology"/>
<evidence type="ECO:0000313" key="12">
    <source>
        <dbReference type="Proteomes" id="UP000009022"/>
    </source>
</evidence>
<dbReference type="OMA" id="PDSEYTC"/>
<evidence type="ECO:0000256" key="5">
    <source>
        <dbReference type="ARBA" id="ARBA00012655"/>
    </source>
</evidence>
<comment type="cofactor">
    <cofactor evidence="1">
        <name>dipyrromethane</name>
        <dbReference type="ChEBI" id="CHEBI:60342"/>
    </cofactor>
</comment>
<dbReference type="Pfam" id="PF03900">
    <property type="entry name" value="Porphobil_deamC"/>
    <property type="match status" value="1"/>
</dbReference>
<dbReference type="CTD" id="6752918"/>
<keyword evidence="6" id="KW-0808">Transferase</keyword>
<dbReference type="AlphaFoldDB" id="B3RTQ8"/>
<evidence type="ECO:0000256" key="3">
    <source>
        <dbReference type="ARBA" id="ARBA00004735"/>
    </source>
</evidence>
<dbReference type="EMBL" id="DS985244">
    <property type="protein sequence ID" value="EDV26175.1"/>
    <property type="molecule type" value="Genomic_DNA"/>
</dbReference>
<sequence>MSDMEETVVRIGTRKSQLAMIQTHSVVDALREIHPKARIEIVTMDTIGDRVLDKALPEIGQTNLFTKDLEVALTDNKIDLIIHSLKDVPSTLPEGLAIAAIGNVIGTSSLRRIAQLKRRFPHLKFENVRGNLNTRLKKLDESGIYDALVLAGAGVELTPDECLYAIGQGALGIEIRKNDKKTFSLISAYTDFDSLVCNAAERAFLRFLDKGCSVPIGVYTEFTENKLKITGAVFSLDGSKRVQYSDECTISGLNAKDDCESNYESLSSILCPSEMCNSLIEAERLGKYVAEMILKNHGGEVLAEARQIMKAHQK</sequence>
<dbReference type="InterPro" id="IPR022417">
    <property type="entry name" value="Porphobilin_deaminase_N"/>
</dbReference>
<dbReference type="PIRSF" id="PIRSF001438">
    <property type="entry name" value="4pyrrol_synth_OHMeBilane_synth"/>
    <property type="match status" value="1"/>
</dbReference>
<dbReference type="InterPro" id="IPR000860">
    <property type="entry name" value="HemC"/>
</dbReference>
<evidence type="ECO:0000256" key="8">
    <source>
        <dbReference type="ARBA" id="ARBA00033064"/>
    </source>
</evidence>
<dbReference type="HOGENOM" id="CLU_019704_0_1_1"/>
<reference evidence="11 12" key="1">
    <citation type="journal article" date="2008" name="Nature">
        <title>The Trichoplax genome and the nature of placozoans.</title>
        <authorList>
            <person name="Srivastava M."/>
            <person name="Begovic E."/>
            <person name="Chapman J."/>
            <person name="Putnam N.H."/>
            <person name="Hellsten U."/>
            <person name="Kawashima T."/>
            <person name="Kuo A."/>
            <person name="Mitros T."/>
            <person name="Salamov A."/>
            <person name="Carpenter M.L."/>
            <person name="Signorovitch A.Y."/>
            <person name="Moreno M.A."/>
            <person name="Kamm K."/>
            <person name="Grimwood J."/>
            <person name="Schmutz J."/>
            <person name="Shapiro H."/>
            <person name="Grigoriev I.V."/>
            <person name="Buss L.W."/>
            <person name="Schierwater B."/>
            <person name="Dellaporta S.L."/>
            <person name="Rokhsar D.S."/>
        </authorList>
    </citation>
    <scope>NUCLEOTIDE SEQUENCE [LARGE SCALE GENOMIC DNA]</scope>
    <source>
        <strain evidence="11 12">Grell-BS-1999</strain>
    </source>
</reference>
<evidence type="ECO:0000256" key="2">
    <source>
        <dbReference type="ARBA" id="ARBA00002869"/>
    </source>
</evidence>
<dbReference type="SUPFAM" id="SSF53850">
    <property type="entry name" value="Periplasmic binding protein-like II"/>
    <property type="match status" value="1"/>
</dbReference>
<dbReference type="FunFam" id="3.40.190.10:FF:000004">
    <property type="entry name" value="Porphobilinogen deaminase"/>
    <property type="match status" value="1"/>
</dbReference>
<dbReference type="OrthoDB" id="564646at2759"/>
<dbReference type="eggNOG" id="KOG2892">
    <property type="taxonomic scope" value="Eukaryota"/>
</dbReference>
<dbReference type="Pfam" id="PF01379">
    <property type="entry name" value="Porphobil_deam"/>
    <property type="match status" value="2"/>
</dbReference>
<feature type="domain" description="Porphobilinogen deaminase N-terminal" evidence="9">
    <location>
        <begin position="9"/>
        <end position="101"/>
    </location>
</feature>
<dbReference type="KEGG" id="tad:TRIADDRAFT_56012"/>
<comment type="function">
    <text evidence="2">Tetrapolymerization of the monopyrrole PBG into the hydroxymethylbilane pre-uroporphyrinogen in several discrete steps.</text>
</comment>
<dbReference type="GO" id="GO:0004418">
    <property type="term" value="F:hydroxymethylbilane synthase activity"/>
    <property type="evidence" value="ECO:0000318"/>
    <property type="project" value="GO_Central"/>
</dbReference>
<dbReference type="GO" id="GO:0006783">
    <property type="term" value="P:heme biosynthetic process"/>
    <property type="evidence" value="ECO:0000318"/>
    <property type="project" value="GO_Central"/>
</dbReference>
<evidence type="ECO:0000256" key="7">
    <source>
        <dbReference type="ARBA" id="ARBA00023244"/>
    </source>
</evidence>
<dbReference type="PANTHER" id="PTHR11557">
    <property type="entry name" value="PORPHOBILINOGEN DEAMINASE"/>
    <property type="match status" value="1"/>
</dbReference>
<dbReference type="EC" id="2.5.1.61" evidence="5"/>
<gene>
    <name evidence="11" type="ORF">TRIADDRAFT_56012</name>
</gene>
<evidence type="ECO:0000259" key="9">
    <source>
        <dbReference type="Pfam" id="PF01379"/>
    </source>
</evidence>
<evidence type="ECO:0000256" key="4">
    <source>
        <dbReference type="ARBA" id="ARBA00005638"/>
    </source>
</evidence>
<dbReference type="InterPro" id="IPR036803">
    <property type="entry name" value="Porphobilinogen_deaminase_C_sf"/>
</dbReference>
<evidence type="ECO:0000256" key="1">
    <source>
        <dbReference type="ARBA" id="ARBA00001916"/>
    </source>
</evidence>
<accession>B3RTQ8</accession>
<dbReference type="SUPFAM" id="SSF54782">
    <property type="entry name" value="Porphobilinogen deaminase (hydroxymethylbilane synthase), C-terminal domain"/>
    <property type="match status" value="1"/>
</dbReference>